<accession>S0JKR8</accession>
<evidence type="ECO:0000313" key="1">
    <source>
        <dbReference type="EMBL" id="EOT28473.1"/>
    </source>
</evidence>
<evidence type="ECO:0000313" key="2">
    <source>
        <dbReference type="Proteomes" id="UP000014136"/>
    </source>
</evidence>
<sequence length="43" mass="4988">MREKLAELGNQNRYTFQGKFQFYGYQGTGTLTVIMKNSNILLL</sequence>
<gene>
    <name evidence="1" type="ORF">OMQ_01622</name>
</gene>
<dbReference type="Proteomes" id="UP000014136">
    <property type="component" value="Unassembled WGS sequence"/>
</dbReference>
<organism evidence="1 2">
    <name type="scientific">Enterococcus saccharolyticus subsp. saccharolyticus ATCC 43076</name>
    <dbReference type="NCBI Taxonomy" id="1139996"/>
    <lineage>
        <taxon>Bacteria</taxon>
        <taxon>Bacillati</taxon>
        <taxon>Bacillota</taxon>
        <taxon>Bacilli</taxon>
        <taxon>Lactobacillales</taxon>
        <taxon>Enterococcaceae</taxon>
        <taxon>Enterococcus</taxon>
    </lineage>
</organism>
<reference evidence="1 2" key="1">
    <citation type="submission" date="2013-03" db="EMBL/GenBank/DDBJ databases">
        <title>The Genome Sequence of Enterococcus saccharolyticus ATCC_43076 (Illumina only assembly).</title>
        <authorList>
            <consortium name="The Broad Institute Genomics Platform"/>
            <consortium name="The Broad Institute Genome Sequencing Center for Infectious Disease"/>
            <person name="Earl A."/>
            <person name="Russ C."/>
            <person name="Gilmore M."/>
            <person name="Surin D."/>
            <person name="Walker B."/>
            <person name="Young S."/>
            <person name="Zeng Q."/>
            <person name="Gargeya S."/>
            <person name="Fitzgerald M."/>
            <person name="Haas B."/>
            <person name="Abouelleil A."/>
            <person name="Allen A.W."/>
            <person name="Alvarado L."/>
            <person name="Arachchi H.M."/>
            <person name="Berlin A.M."/>
            <person name="Chapman S.B."/>
            <person name="Gainer-Dewar J."/>
            <person name="Goldberg J."/>
            <person name="Griggs A."/>
            <person name="Gujja S."/>
            <person name="Hansen M."/>
            <person name="Howarth C."/>
            <person name="Imamovic A."/>
            <person name="Ireland A."/>
            <person name="Larimer J."/>
            <person name="McCowan C."/>
            <person name="Murphy C."/>
            <person name="Pearson M."/>
            <person name="Poon T.W."/>
            <person name="Priest M."/>
            <person name="Roberts A."/>
            <person name="Saif S."/>
            <person name="Shea T."/>
            <person name="Sisk P."/>
            <person name="Sykes S."/>
            <person name="Wortman J."/>
            <person name="Nusbaum C."/>
            <person name="Birren B."/>
        </authorList>
    </citation>
    <scope>NUCLEOTIDE SEQUENCE [LARGE SCALE GENOMIC DNA]</scope>
    <source>
        <strain evidence="1 2">ATCC 43076</strain>
    </source>
</reference>
<comment type="caution">
    <text evidence="1">The sequence shown here is derived from an EMBL/GenBank/DDBJ whole genome shotgun (WGS) entry which is preliminary data.</text>
</comment>
<dbReference type="AlphaFoldDB" id="S0JKR8"/>
<proteinExistence type="predicted"/>
<name>S0JKR8_9ENTE</name>
<dbReference type="PATRIC" id="fig|1139996.3.peg.1608"/>
<dbReference type="HOGENOM" id="CLU_3233324_0_0_9"/>
<dbReference type="RefSeq" id="WP_016175413.1">
    <property type="nucleotide sequence ID" value="NZ_KE136389.1"/>
</dbReference>
<keyword evidence="2" id="KW-1185">Reference proteome</keyword>
<protein>
    <submittedName>
        <fullName evidence="1">Uncharacterized protein</fullName>
    </submittedName>
</protein>
<dbReference type="EMBL" id="AHYT01000006">
    <property type="protein sequence ID" value="EOT28473.1"/>
    <property type="molecule type" value="Genomic_DNA"/>
</dbReference>